<dbReference type="AlphaFoldDB" id="A0A1D2AFF0"/>
<feature type="chain" id="PRO_5008901513" description="Peptidase S1 domain-containing protein" evidence="1">
    <location>
        <begin position="30"/>
        <end position="756"/>
    </location>
</feature>
<sequence length="756" mass="80082">MTRPASRADLQRRVVAILFTLASLRYVSCQTHSFFTSPFALSVFSENRLIVGSLFSSADCNVDATCDPASLPQQLSVVQLTHPLTSNFCTGTLIKGPGDKIYILSARHCLTSFDTSFVYPWSSYGVLFNFRLPCGASRVDNITATFSDFLQGLSVVFQDVNSDVAVFELLQDIPPEWNVMLAGWDASNVLNNFTWTDVSQPFGDSQKISTGLVIGTVMSSYFNQDGYVEVSADTDCASPRCGYFNSIMYSGTLQEGASGSGLVHDDLRRVVGVLSSGAGEDCANPEDPYDAASPSMTFGRLARAWISGLYHLFDGATVEQPGGADYSTYSAPLPTLTIENIVPEVNPILGPAVISIQLQQAPQHTTTVEIASMDKTLISVSPSSVTFTASNWSTPQYVNLTAVDIIPSSESAKSFELSLTWPTVSSSGAKGSRNKTVTGIIRSDVYGTSFYNPVVVDSLPYAAEGSISSFNPQAPFITFANGPFIPGIYFSYTPPVAEGLSMVVCPVTSSLARGSLTATIYNSNWTAYQLLPQVAQPIPEVGLGCTQVVAALPGNDTYYIVAYPATSIVAPGTSHHFQGDFAVGIDALSVEKVMAAFDASSLVASINSIPYGAYATSDTTGLVFYFNPPLSTRVDITTCFNATTVATVVSLLDGETLLPISVSESEGGERCGTLLDQPVTQGQAYLILVTTPPTAVSLSRTPSVVFMSLDISAGAPGAGMEFGVVDPADSVGVGNLTIYQVGDGPAVEQLLGRSVP</sequence>
<feature type="signal peptide" evidence="1">
    <location>
        <begin position="1"/>
        <end position="29"/>
    </location>
</feature>
<dbReference type="Gene3D" id="2.40.10.10">
    <property type="entry name" value="Trypsin-like serine proteases"/>
    <property type="match status" value="2"/>
</dbReference>
<proteinExistence type="predicted"/>
<accession>A0A1D2AFF0</accession>
<reference evidence="3" key="1">
    <citation type="submission" date="2015-08" db="EMBL/GenBank/DDBJ databases">
        <authorList>
            <person name="Babu N.S."/>
            <person name="Beckwith C.J."/>
            <person name="Beseler K.G."/>
            <person name="Brison A."/>
            <person name="Carone J.V."/>
            <person name="Caskin T.P."/>
            <person name="Diamond M."/>
            <person name="Durham M.E."/>
            <person name="Foxe J.M."/>
            <person name="Go M."/>
            <person name="Henderson B.A."/>
            <person name="Jones I.B."/>
            <person name="McGettigan J.A."/>
            <person name="Micheletti S.J."/>
            <person name="Nasrallah M.E."/>
            <person name="Ortiz D."/>
            <person name="Piller C.R."/>
            <person name="Privatt S.R."/>
            <person name="Schneider S.L."/>
            <person name="Sharp S."/>
            <person name="Smith T.C."/>
            <person name="Stanton J.D."/>
            <person name="Ullery H.E."/>
            <person name="Wilson R.J."/>
            <person name="Serrano M.G."/>
            <person name="Buck G."/>
            <person name="Lee V."/>
            <person name="Wang Y."/>
            <person name="Carvalho R."/>
            <person name="Voegtly L."/>
            <person name="Shi R."/>
            <person name="Duckworth R."/>
            <person name="Johnson A."/>
            <person name="Loviza R."/>
            <person name="Walstead R."/>
            <person name="Shah Z."/>
            <person name="Kiflezghi M."/>
            <person name="Wade K."/>
            <person name="Ball S.L."/>
            <person name="Bradley K.W."/>
            <person name="Asai D.J."/>
            <person name="Bowman C.A."/>
            <person name="Russell D.A."/>
            <person name="Pope W.H."/>
            <person name="Jacobs-Sera D."/>
            <person name="Hendrix R.W."/>
            <person name="Hatfull G.F."/>
        </authorList>
    </citation>
    <scope>NUCLEOTIDE SEQUENCE</scope>
</reference>
<evidence type="ECO:0000313" key="3">
    <source>
        <dbReference type="EMBL" id="JAT77917.1"/>
    </source>
</evidence>
<protein>
    <recommendedName>
        <fullName evidence="2">Peptidase S1 domain-containing protein</fullName>
    </recommendedName>
</protein>
<dbReference type="PROSITE" id="PS50240">
    <property type="entry name" value="TRYPSIN_DOM"/>
    <property type="match status" value="1"/>
</dbReference>
<evidence type="ECO:0000256" key="1">
    <source>
        <dbReference type="SAM" id="SignalP"/>
    </source>
</evidence>
<dbReference type="GO" id="GO:0004252">
    <property type="term" value="F:serine-type endopeptidase activity"/>
    <property type="evidence" value="ECO:0007669"/>
    <property type="project" value="InterPro"/>
</dbReference>
<organism evidence="3">
    <name type="scientific">Auxenochlorella protothecoides</name>
    <name type="common">Green microalga</name>
    <name type="synonym">Chlorella protothecoides</name>
    <dbReference type="NCBI Taxonomy" id="3075"/>
    <lineage>
        <taxon>Eukaryota</taxon>
        <taxon>Viridiplantae</taxon>
        <taxon>Chlorophyta</taxon>
        <taxon>core chlorophytes</taxon>
        <taxon>Trebouxiophyceae</taxon>
        <taxon>Chlorellales</taxon>
        <taxon>Chlorellaceae</taxon>
        <taxon>Auxenochlorella</taxon>
    </lineage>
</organism>
<dbReference type="InterPro" id="IPR043504">
    <property type="entry name" value="Peptidase_S1_PA_chymotrypsin"/>
</dbReference>
<dbReference type="InterPro" id="IPR001254">
    <property type="entry name" value="Trypsin_dom"/>
</dbReference>
<gene>
    <name evidence="3" type="ORF">g.72019</name>
</gene>
<keyword evidence="1" id="KW-0732">Signal</keyword>
<feature type="domain" description="Peptidase S1" evidence="2">
    <location>
        <begin position="50"/>
        <end position="311"/>
    </location>
</feature>
<dbReference type="SUPFAM" id="SSF50494">
    <property type="entry name" value="Trypsin-like serine proteases"/>
    <property type="match status" value="1"/>
</dbReference>
<dbReference type="GO" id="GO:0006508">
    <property type="term" value="P:proteolysis"/>
    <property type="evidence" value="ECO:0007669"/>
    <property type="project" value="InterPro"/>
</dbReference>
<evidence type="ECO:0000259" key="2">
    <source>
        <dbReference type="PROSITE" id="PS50240"/>
    </source>
</evidence>
<name>A0A1D2AFF0_AUXPR</name>
<dbReference type="EMBL" id="GDKF01000705">
    <property type="protein sequence ID" value="JAT77917.1"/>
    <property type="molecule type" value="Transcribed_RNA"/>
</dbReference>
<dbReference type="InterPro" id="IPR009003">
    <property type="entry name" value="Peptidase_S1_PA"/>
</dbReference>